<gene>
    <name evidence="8" type="ORF">Sspor_02380</name>
</gene>
<comment type="similarity">
    <text evidence="1">Belongs to the sigma-70 factor family. ECF subfamily.</text>
</comment>
<evidence type="ECO:0000313" key="9">
    <source>
        <dbReference type="Proteomes" id="UP000608522"/>
    </source>
</evidence>
<evidence type="ECO:0000259" key="7">
    <source>
        <dbReference type="Pfam" id="PF08281"/>
    </source>
</evidence>
<dbReference type="Proteomes" id="UP000608522">
    <property type="component" value="Unassembled WGS sequence"/>
</dbReference>
<dbReference type="SUPFAM" id="SSF88659">
    <property type="entry name" value="Sigma3 and sigma4 domains of RNA polymerase sigma factors"/>
    <property type="match status" value="1"/>
</dbReference>
<comment type="caution">
    <text evidence="8">The sequence shown here is derived from an EMBL/GenBank/DDBJ whole genome shotgun (WGS) entry which is preliminary data.</text>
</comment>
<feature type="domain" description="RNA polymerase sigma factor 70 region 4 type 2" evidence="7">
    <location>
        <begin position="123"/>
        <end position="175"/>
    </location>
</feature>
<evidence type="ECO:0000256" key="5">
    <source>
        <dbReference type="ARBA" id="ARBA00023163"/>
    </source>
</evidence>
<name>A0ABQ3T2R9_9ACTN</name>
<keyword evidence="5" id="KW-0804">Transcription</keyword>
<proteinExistence type="inferred from homology"/>
<evidence type="ECO:0000256" key="2">
    <source>
        <dbReference type="ARBA" id="ARBA00023015"/>
    </source>
</evidence>
<dbReference type="InterPro" id="IPR014284">
    <property type="entry name" value="RNA_pol_sigma-70_dom"/>
</dbReference>
<dbReference type="InterPro" id="IPR013249">
    <property type="entry name" value="RNA_pol_sigma70_r4_t2"/>
</dbReference>
<evidence type="ECO:0000313" key="8">
    <source>
        <dbReference type="EMBL" id="GHI74677.1"/>
    </source>
</evidence>
<dbReference type="EMBL" id="BNED01000002">
    <property type="protein sequence ID" value="GHI74677.1"/>
    <property type="molecule type" value="Genomic_DNA"/>
</dbReference>
<evidence type="ECO:0000256" key="4">
    <source>
        <dbReference type="ARBA" id="ARBA00023125"/>
    </source>
</evidence>
<protein>
    <recommendedName>
        <fullName evidence="7">RNA polymerase sigma factor 70 region 4 type 2 domain-containing protein</fullName>
    </recommendedName>
</protein>
<reference evidence="9" key="1">
    <citation type="submission" date="2023-07" db="EMBL/GenBank/DDBJ databases">
        <title>Whole genome shotgun sequence of Streptomyces spororaveus NBRC 15456.</title>
        <authorList>
            <person name="Komaki H."/>
            <person name="Tamura T."/>
        </authorList>
    </citation>
    <scope>NUCLEOTIDE SEQUENCE [LARGE SCALE GENOMIC DNA]</scope>
    <source>
        <strain evidence="9">NBRC 15456</strain>
    </source>
</reference>
<organism evidence="8 9">
    <name type="scientific">Streptomyces spororaveus</name>
    <dbReference type="NCBI Taxonomy" id="284039"/>
    <lineage>
        <taxon>Bacteria</taxon>
        <taxon>Bacillati</taxon>
        <taxon>Actinomycetota</taxon>
        <taxon>Actinomycetes</taxon>
        <taxon>Kitasatosporales</taxon>
        <taxon>Streptomycetaceae</taxon>
        <taxon>Streptomyces</taxon>
    </lineage>
</organism>
<dbReference type="PANTHER" id="PTHR43133">
    <property type="entry name" value="RNA POLYMERASE ECF-TYPE SIGMA FACTO"/>
    <property type="match status" value="1"/>
</dbReference>
<keyword evidence="4" id="KW-0238">DNA-binding</keyword>
<keyword evidence="3" id="KW-0731">Sigma factor</keyword>
<dbReference type="SUPFAM" id="SSF88946">
    <property type="entry name" value="Sigma2 domain of RNA polymerase sigma factors"/>
    <property type="match status" value="1"/>
</dbReference>
<evidence type="ECO:0000256" key="1">
    <source>
        <dbReference type="ARBA" id="ARBA00010641"/>
    </source>
</evidence>
<feature type="compositionally biased region" description="Basic and acidic residues" evidence="6">
    <location>
        <begin position="178"/>
        <end position="191"/>
    </location>
</feature>
<evidence type="ECO:0000256" key="6">
    <source>
        <dbReference type="SAM" id="MobiDB-lite"/>
    </source>
</evidence>
<dbReference type="InterPro" id="IPR013324">
    <property type="entry name" value="RNA_pol_sigma_r3/r4-like"/>
</dbReference>
<dbReference type="InterPro" id="IPR013325">
    <property type="entry name" value="RNA_pol_sigma_r2"/>
</dbReference>
<dbReference type="InterPro" id="IPR039425">
    <property type="entry name" value="RNA_pol_sigma-70-like"/>
</dbReference>
<keyword evidence="9" id="KW-1185">Reference proteome</keyword>
<evidence type="ECO:0000256" key="3">
    <source>
        <dbReference type="ARBA" id="ARBA00023082"/>
    </source>
</evidence>
<dbReference type="InterPro" id="IPR036388">
    <property type="entry name" value="WH-like_DNA-bd_sf"/>
</dbReference>
<dbReference type="Gene3D" id="1.10.10.10">
    <property type="entry name" value="Winged helix-like DNA-binding domain superfamily/Winged helix DNA-binding domain"/>
    <property type="match status" value="1"/>
</dbReference>
<keyword evidence="2" id="KW-0805">Transcription regulation</keyword>
<accession>A0ABQ3T2R9</accession>
<dbReference type="Pfam" id="PF08281">
    <property type="entry name" value="Sigma70_r4_2"/>
    <property type="match status" value="1"/>
</dbReference>
<dbReference type="NCBIfam" id="TIGR02937">
    <property type="entry name" value="sigma70-ECF"/>
    <property type="match status" value="1"/>
</dbReference>
<sequence>MVADGTSGEALLRRPPDAERRLEAIYLDYLREANARLSKFSALPPTQREDVAQEAYINVSESLRLRGFDPGEKLMAYLLRAAENLAKDGLRRERMIPVDDELLDVLREQKTAWPEDTDDRRAELVEDAIEAMTEGRQRQVAALMLAGLESKEIAEELGISTTHVRVQRHRAVRELRQRLQDLPTRRPRETQQGEEGSGE</sequence>
<dbReference type="Gene3D" id="1.10.1740.10">
    <property type="match status" value="1"/>
</dbReference>
<dbReference type="RefSeq" id="WP_202197264.1">
    <property type="nucleotide sequence ID" value="NZ_BAAATO010000082.1"/>
</dbReference>
<feature type="region of interest" description="Disordered" evidence="6">
    <location>
        <begin position="178"/>
        <end position="199"/>
    </location>
</feature>
<dbReference type="PANTHER" id="PTHR43133:SF8">
    <property type="entry name" value="RNA POLYMERASE SIGMA FACTOR HI_1459-RELATED"/>
    <property type="match status" value="1"/>
</dbReference>